<dbReference type="EMBL" id="FQVI01000007">
    <property type="protein sequence ID" value="SHE85605.1"/>
    <property type="molecule type" value="Genomic_DNA"/>
</dbReference>
<evidence type="ECO:0000313" key="2">
    <source>
        <dbReference type="Proteomes" id="UP000184245"/>
    </source>
</evidence>
<protein>
    <submittedName>
        <fullName evidence="1">Uncharacterized protein</fullName>
    </submittedName>
</protein>
<gene>
    <name evidence="1" type="ORF">SAMN02745158_01765</name>
</gene>
<keyword evidence="2" id="KW-1185">Reference proteome</keyword>
<evidence type="ECO:0000313" key="1">
    <source>
        <dbReference type="EMBL" id="SHE85605.1"/>
    </source>
</evidence>
<sequence>MKGLPGYFIGIILLLFLSLMGTSLVTGSIAAENARNFHASAVSQIENSNYNPDVISSLYREADRLGYELEPVEVREIIPNRKMCEVVVKYTYAVGILHSKSEIHEIRGYAR</sequence>
<dbReference type="AlphaFoldDB" id="A0A1M4WWM7"/>
<accession>A0A1M4WWM7</accession>
<reference evidence="1 2" key="1">
    <citation type="submission" date="2016-11" db="EMBL/GenBank/DDBJ databases">
        <authorList>
            <person name="Jaros S."/>
            <person name="Januszkiewicz K."/>
            <person name="Wedrychowicz H."/>
        </authorList>
    </citation>
    <scope>NUCLEOTIDE SEQUENCE [LARGE SCALE GENOMIC DNA]</scope>
    <source>
        <strain evidence="1 2">DSM 17459</strain>
    </source>
</reference>
<organism evidence="1 2">
    <name type="scientific">Lactonifactor longoviformis DSM 17459</name>
    <dbReference type="NCBI Taxonomy" id="1122155"/>
    <lineage>
        <taxon>Bacteria</taxon>
        <taxon>Bacillati</taxon>
        <taxon>Bacillota</taxon>
        <taxon>Clostridia</taxon>
        <taxon>Eubacteriales</taxon>
        <taxon>Clostridiaceae</taxon>
        <taxon>Lactonifactor</taxon>
    </lineage>
</organism>
<dbReference type="OrthoDB" id="2059201at2"/>
<proteinExistence type="predicted"/>
<name>A0A1M4WWM7_9CLOT</name>
<dbReference type="Proteomes" id="UP000184245">
    <property type="component" value="Unassembled WGS sequence"/>
</dbReference>
<dbReference type="RefSeq" id="WP_072850991.1">
    <property type="nucleotide sequence ID" value="NZ_FQVI01000007.1"/>
</dbReference>
<dbReference type="STRING" id="1122155.SAMN02745158_01765"/>